<keyword evidence="2" id="KW-1185">Reference proteome</keyword>
<dbReference type="EMBL" id="CAUYUJ010010957">
    <property type="protein sequence ID" value="CAK0830584.1"/>
    <property type="molecule type" value="Genomic_DNA"/>
</dbReference>
<organism evidence="1 2">
    <name type="scientific">Prorocentrum cordatum</name>
    <dbReference type="NCBI Taxonomy" id="2364126"/>
    <lineage>
        <taxon>Eukaryota</taxon>
        <taxon>Sar</taxon>
        <taxon>Alveolata</taxon>
        <taxon>Dinophyceae</taxon>
        <taxon>Prorocentrales</taxon>
        <taxon>Prorocentraceae</taxon>
        <taxon>Prorocentrum</taxon>
    </lineage>
</organism>
<gene>
    <name evidence="1" type="ORF">PCOR1329_LOCUS29195</name>
</gene>
<proteinExistence type="predicted"/>
<dbReference type="Proteomes" id="UP001189429">
    <property type="component" value="Unassembled WGS sequence"/>
</dbReference>
<accession>A0ABN9SH05</accession>
<name>A0ABN9SH05_9DINO</name>
<evidence type="ECO:0000313" key="1">
    <source>
        <dbReference type="EMBL" id="CAK0830584.1"/>
    </source>
</evidence>
<protein>
    <submittedName>
        <fullName evidence="1">Uncharacterized protein</fullName>
    </submittedName>
</protein>
<reference evidence="1" key="1">
    <citation type="submission" date="2023-10" db="EMBL/GenBank/DDBJ databases">
        <authorList>
            <person name="Chen Y."/>
            <person name="Shah S."/>
            <person name="Dougan E. K."/>
            <person name="Thang M."/>
            <person name="Chan C."/>
        </authorList>
    </citation>
    <scope>NUCLEOTIDE SEQUENCE [LARGE SCALE GENOMIC DNA]</scope>
</reference>
<evidence type="ECO:0000313" key="2">
    <source>
        <dbReference type="Proteomes" id="UP001189429"/>
    </source>
</evidence>
<feature type="non-terminal residue" evidence="1">
    <location>
        <position position="1"/>
    </location>
</feature>
<comment type="caution">
    <text evidence="1">The sequence shown here is derived from an EMBL/GenBank/DDBJ whole genome shotgun (WGS) entry which is preliminary data.</text>
</comment>
<sequence>PPSCSLPPCFLLSRPLRSSWAGGEGKTRICVAGFGISHHTNHAGKIARGIEANPDHYESWFYFSSKGYPQLLAQIKGELPADQQKRFGSHRTAPFCWLESPEGRLDAKGGRDSFCEWVRDSGKFSTQRYDEVRVDAAWEPTVFEAWVDTTPGTAAGQRSVE</sequence>